<dbReference type="EMBL" id="PKMF04000174">
    <property type="protein sequence ID" value="KAK7845184.1"/>
    <property type="molecule type" value="Genomic_DNA"/>
</dbReference>
<gene>
    <name evidence="2" type="ORF">CFP56_009931</name>
</gene>
<sequence length="377" mass="40730">MCFNLPGAPRGLGKTGGLIPGINGELPEKNTAKTWKKIKTNPDVLKMVDCHKSVESVVVYTVGQEIDSDCIPFTHNLLESDIIGGSKRKGKEKCVANAAGFNRPKMQIKGGKNKSTGSNRKGKEKVCDDVVPLGYDANAEDEYESLNESEEEEEFDVEHSRAYKDRFWGEVLSGDEDIFEPIGKENDPKKVLYLTHGEQMGKDCGSDSGKSDELISPKPTSEEDNCNTNKNLEFNEIDMACPELVKGLKFGDVTTFREAVREANLIKGKNLHFVKNNKDKGTVSTNAKKTPTTNKKQAAGGARATTASAVDSRAKGVKTIAVSAINSRARGSKAFVASSTGVRTLTTPLTIYGGGGGANSERVVVPTLEKAIQRMHA</sequence>
<accession>A0AAW0L0Y3</accession>
<evidence type="ECO:0000256" key="1">
    <source>
        <dbReference type="SAM" id="MobiDB-lite"/>
    </source>
</evidence>
<dbReference type="Proteomes" id="UP000237347">
    <property type="component" value="Unassembled WGS sequence"/>
</dbReference>
<name>A0AAW0L0Y3_QUESU</name>
<feature type="compositionally biased region" description="Basic and acidic residues" evidence="1">
    <location>
        <begin position="202"/>
        <end position="215"/>
    </location>
</feature>
<feature type="region of interest" description="Disordered" evidence="1">
    <location>
        <begin position="277"/>
        <end position="307"/>
    </location>
</feature>
<proteinExistence type="predicted"/>
<evidence type="ECO:0000313" key="3">
    <source>
        <dbReference type="Proteomes" id="UP000237347"/>
    </source>
</evidence>
<reference evidence="2 3" key="1">
    <citation type="journal article" date="2018" name="Sci. Data">
        <title>The draft genome sequence of cork oak.</title>
        <authorList>
            <person name="Ramos A.M."/>
            <person name="Usie A."/>
            <person name="Barbosa P."/>
            <person name="Barros P.M."/>
            <person name="Capote T."/>
            <person name="Chaves I."/>
            <person name="Simoes F."/>
            <person name="Abreu I."/>
            <person name="Carrasquinho I."/>
            <person name="Faro C."/>
            <person name="Guimaraes J.B."/>
            <person name="Mendonca D."/>
            <person name="Nobrega F."/>
            <person name="Rodrigues L."/>
            <person name="Saibo N.J.M."/>
            <person name="Varela M.C."/>
            <person name="Egas C."/>
            <person name="Matos J."/>
            <person name="Miguel C.M."/>
            <person name="Oliveira M.M."/>
            <person name="Ricardo C.P."/>
            <person name="Goncalves S."/>
        </authorList>
    </citation>
    <scope>NUCLEOTIDE SEQUENCE [LARGE SCALE GENOMIC DNA]</scope>
    <source>
        <strain evidence="3">cv. HL8</strain>
    </source>
</reference>
<dbReference type="AlphaFoldDB" id="A0AAW0L0Y3"/>
<keyword evidence="3" id="KW-1185">Reference proteome</keyword>
<organism evidence="2 3">
    <name type="scientific">Quercus suber</name>
    <name type="common">Cork oak</name>
    <dbReference type="NCBI Taxonomy" id="58331"/>
    <lineage>
        <taxon>Eukaryota</taxon>
        <taxon>Viridiplantae</taxon>
        <taxon>Streptophyta</taxon>
        <taxon>Embryophyta</taxon>
        <taxon>Tracheophyta</taxon>
        <taxon>Spermatophyta</taxon>
        <taxon>Magnoliopsida</taxon>
        <taxon>eudicotyledons</taxon>
        <taxon>Gunneridae</taxon>
        <taxon>Pentapetalae</taxon>
        <taxon>rosids</taxon>
        <taxon>fabids</taxon>
        <taxon>Fagales</taxon>
        <taxon>Fagaceae</taxon>
        <taxon>Quercus</taxon>
    </lineage>
</organism>
<protein>
    <submittedName>
        <fullName evidence="2">Uncharacterized protein</fullName>
    </submittedName>
</protein>
<comment type="caution">
    <text evidence="2">The sequence shown here is derived from an EMBL/GenBank/DDBJ whole genome shotgun (WGS) entry which is preliminary data.</text>
</comment>
<feature type="compositionally biased region" description="Low complexity" evidence="1">
    <location>
        <begin position="285"/>
        <end position="307"/>
    </location>
</feature>
<evidence type="ECO:0000313" key="2">
    <source>
        <dbReference type="EMBL" id="KAK7845184.1"/>
    </source>
</evidence>
<feature type="region of interest" description="Disordered" evidence="1">
    <location>
        <begin position="202"/>
        <end position="227"/>
    </location>
</feature>